<protein>
    <recommendedName>
        <fullName evidence="5">WG repeat-containing protein</fullName>
    </recommendedName>
</protein>
<keyword evidence="2" id="KW-0732">Signal</keyword>
<evidence type="ECO:0008006" key="5">
    <source>
        <dbReference type="Google" id="ProtNLM"/>
    </source>
</evidence>
<sequence length="171" mass="19410">MKKIFLTLLIAIGFVSFRASAQVSINVNIGSQPLWGPVGYDHADYYYLPDVESYYYVPKKQFIYLDNGRWNFSASLPTRYSGYDLYNGYKVVINSRDAYHNFDNDRVRYAKYKKVKGQKVIKYSDDPRYYVVKGHPHGIPPGQAKKIDSRKNDGGKAKGHGGGKGNGKGKH</sequence>
<dbReference type="AlphaFoldDB" id="A0A4R0NF34"/>
<dbReference type="OrthoDB" id="799522at2"/>
<name>A0A4R0NF34_9SPHI</name>
<feature type="signal peptide" evidence="2">
    <location>
        <begin position="1"/>
        <end position="21"/>
    </location>
</feature>
<evidence type="ECO:0000313" key="3">
    <source>
        <dbReference type="EMBL" id="TCC97812.1"/>
    </source>
</evidence>
<feature type="compositionally biased region" description="Basic and acidic residues" evidence="1">
    <location>
        <begin position="145"/>
        <end position="156"/>
    </location>
</feature>
<dbReference type="Proteomes" id="UP000291117">
    <property type="component" value="Unassembled WGS sequence"/>
</dbReference>
<dbReference type="EMBL" id="SJSM01000003">
    <property type="protein sequence ID" value="TCC97812.1"/>
    <property type="molecule type" value="Genomic_DNA"/>
</dbReference>
<feature type="compositionally biased region" description="Basic residues" evidence="1">
    <location>
        <begin position="157"/>
        <end position="171"/>
    </location>
</feature>
<accession>A0A4R0NF34</accession>
<evidence type="ECO:0000256" key="1">
    <source>
        <dbReference type="SAM" id="MobiDB-lite"/>
    </source>
</evidence>
<feature type="chain" id="PRO_5020652792" description="WG repeat-containing protein" evidence="2">
    <location>
        <begin position="22"/>
        <end position="171"/>
    </location>
</feature>
<comment type="caution">
    <text evidence="3">The sequence shown here is derived from an EMBL/GenBank/DDBJ whole genome shotgun (WGS) entry which is preliminary data.</text>
</comment>
<dbReference type="RefSeq" id="WP_131608170.1">
    <property type="nucleotide sequence ID" value="NZ_SJSM01000003.1"/>
</dbReference>
<evidence type="ECO:0000313" key="4">
    <source>
        <dbReference type="Proteomes" id="UP000291117"/>
    </source>
</evidence>
<keyword evidence="4" id="KW-1185">Reference proteome</keyword>
<organism evidence="3 4">
    <name type="scientific">Pedobacter hiemivivus</name>
    <dbReference type="NCBI Taxonomy" id="2530454"/>
    <lineage>
        <taxon>Bacteria</taxon>
        <taxon>Pseudomonadati</taxon>
        <taxon>Bacteroidota</taxon>
        <taxon>Sphingobacteriia</taxon>
        <taxon>Sphingobacteriales</taxon>
        <taxon>Sphingobacteriaceae</taxon>
        <taxon>Pedobacter</taxon>
    </lineage>
</organism>
<gene>
    <name evidence="3" type="ORF">EZ444_07835</name>
</gene>
<reference evidence="3 4" key="1">
    <citation type="submission" date="2019-02" db="EMBL/GenBank/DDBJ databases">
        <title>Pedobacter sp. RP-3-8 sp. nov., isolated from Arctic soil.</title>
        <authorList>
            <person name="Dahal R.H."/>
        </authorList>
    </citation>
    <scope>NUCLEOTIDE SEQUENCE [LARGE SCALE GENOMIC DNA]</scope>
    <source>
        <strain evidence="3 4">RP-3-8</strain>
    </source>
</reference>
<proteinExistence type="predicted"/>
<feature type="region of interest" description="Disordered" evidence="1">
    <location>
        <begin position="134"/>
        <end position="171"/>
    </location>
</feature>
<evidence type="ECO:0000256" key="2">
    <source>
        <dbReference type="SAM" id="SignalP"/>
    </source>
</evidence>